<dbReference type="InterPro" id="IPR001478">
    <property type="entry name" value="PDZ"/>
</dbReference>
<dbReference type="RefSeq" id="WP_330145723.1">
    <property type="nucleotide sequence ID" value="NZ_JAZDQU010000001.1"/>
</dbReference>
<evidence type="ECO:0000313" key="2">
    <source>
        <dbReference type="EMBL" id="MEE1884813.1"/>
    </source>
</evidence>
<dbReference type="Proteomes" id="UP001337681">
    <property type="component" value="Unassembled WGS sequence"/>
</dbReference>
<reference evidence="2 3" key="1">
    <citation type="submission" date="2024-01" db="EMBL/GenBank/DDBJ databases">
        <title>Pedobacter sp. nov., isolated from oil-contaminated soil.</title>
        <authorList>
            <person name="Le N.T.T."/>
        </authorList>
    </citation>
    <scope>NUCLEOTIDE SEQUENCE [LARGE SCALE GENOMIC DNA]</scope>
    <source>
        <strain evidence="2 3">VNH31</strain>
    </source>
</reference>
<evidence type="ECO:0000313" key="3">
    <source>
        <dbReference type="Proteomes" id="UP001337681"/>
    </source>
</evidence>
<feature type="domain" description="PDZ" evidence="1">
    <location>
        <begin position="313"/>
        <end position="364"/>
    </location>
</feature>
<name>A0ABU7H1B8_9SPHI</name>
<comment type="caution">
    <text evidence="2">The sequence shown here is derived from an EMBL/GenBank/DDBJ whole genome shotgun (WGS) entry which is preliminary data.</text>
</comment>
<dbReference type="Gene3D" id="2.30.42.10">
    <property type="match status" value="1"/>
</dbReference>
<organism evidence="2 3">
    <name type="scientific">Pedobacter flavus</name>
    <dbReference type="NCBI Taxonomy" id="3113906"/>
    <lineage>
        <taxon>Bacteria</taxon>
        <taxon>Pseudomonadati</taxon>
        <taxon>Bacteroidota</taxon>
        <taxon>Sphingobacteriia</taxon>
        <taxon>Sphingobacteriales</taxon>
        <taxon>Sphingobacteriaceae</taxon>
        <taxon>Pedobacter</taxon>
    </lineage>
</organism>
<keyword evidence="3" id="KW-1185">Reference proteome</keyword>
<gene>
    <name evidence="2" type="ORF">VRU49_05190</name>
</gene>
<accession>A0ABU7H1B8</accession>
<proteinExistence type="predicted"/>
<dbReference type="PROSITE" id="PS51257">
    <property type="entry name" value="PROKAR_LIPOPROTEIN"/>
    <property type="match status" value="1"/>
</dbReference>
<sequence length="409" mass="46297">MKVLKLLLFNLILLSCLLFAKKSRAQYFELNKDLKSYNIPFKLIKNMIVVELNINGKGPYNFIVDSGSPLVLIMDPNLIDTTNLLNKRTLLLSGISEGEIFEALIPGPQNFDFGESLKSVNLTPAILKSDYFGVSNFMGIKVHGLLGYEFFTHLKLRFDFTNSLITVFSENAKISYRKFQKIPITIENKKPYLVSNITFYDNSQCNCKLVLDIGAGHGLSLEHTNLKNWPVTNTIKANLGRGLTGLITGEIGRVKQLKIGKLKINNPISAFPLNLHRSTLNNNRDGNLGTELLKRYTLIVDFKNELLYLKPRFVYFPNQEHDMSGIELYATGKDLNDIYISRIEPGSPSDEIGLKENDQIYKVNLIPAEEIGVEALGELFKSENGKSIFIEILREGKRLNFIITLKRRV</sequence>
<dbReference type="PROSITE" id="PS50106">
    <property type="entry name" value="PDZ"/>
    <property type="match status" value="1"/>
</dbReference>
<dbReference type="Gene3D" id="2.40.70.10">
    <property type="entry name" value="Acid Proteases"/>
    <property type="match status" value="2"/>
</dbReference>
<protein>
    <submittedName>
        <fullName evidence="2">PDZ domain-containing protein</fullName>
    </submittedName>
</protein>
<dbReference type="SUPFAM" id="SSF50156">
    <property type="entry name" value="PDZ domain-like"/>
    <property type="match status" value="1"/>
</dbReference>
<dbReference type="Pfam" id="PF17820">
    <property type="entry name" value="PDZ_6"/>
    <property type="match status" value="1"/>
</dbReference>
<evidence type="ECO:0000259" key="1">
    <source>
        <dbReference type="PROSITE" id="PS50106"/>
    </source>
</evidence>
<dbReference type="InterPro" id="IPR036034">
    <property type="entry name" value="PDZ_sf"/>
</dbReference>
<dbReference type="EMBL" id="JAZDQU010000001">
    <property type="protein sequence ID" value="MEE1884813.1"/>
    <property type="molecule type" value="Genomic_DNA"/>
</dbReference>
<dbReference type="InterPro" id="IPR021109">
    <property type="entry name" value="Peptidase_aspartic_dom_sf"/>
</dbReference>
<dbReference type="InterPro" id="IPR041489">
    <property type="entry name" value="PDZ_6"/>
</dbReference>
<dbReference type="SMART" id="SM00228">
    <property type="entry name" value="PDZ"/>
    <property type="match status" value="1"/>
</dbReference>